<dbReference type="GO" id="GO:0031176">
    <property type="term" value="F:endo-1,4-beta-xylanase activity"/>
    <property type="evidence" value="ECO:0007669"/>
    <property type="project" value="UniProtKB-EC"/>
</dbReference>
<evidence type="ECO:0000313" key="9">
    <source>
        <dbReference type="Proteomes" id="UP000216101"/>
    </source>
</evidence>
<evidence type="ECO:0000256" key="4">
    <source>
        <dbReference type="ARBA" id="ARBA00023326"/>
    </source>
</evidence>
<comment type="catalytic activity">
    <reaction evidence="6">
        <text>Endohydrolysis of (1-&gt;4)-beta-D-xylosidic linkages in xylans.</text>
        <dbReference type="EC" id="3.2.1.8"/>
    </reaction>
</comment>
<dbReference type="GO" id="GO:0045493">
    <property type="term" value="P:xylan catabolic process"/>
    <property type="evidence" value="ECO:0007669"/>
    <property type="project" value="UniProtKB-KW"/>
</dbReference>
<dbReference type="InterPro" id="IPR031158">
    <property type="entry name" value="GH10_AS"/>
</dbReference>
<proteinExistence type="inferred from homology"/>
<evidence type="ECO:0000256" key="3">
    <source>
        <dbReference type="ARBA" id="ARBA00023295"/>
    </source>
</evidence>
<dbReference type="Pfam" id="PF00331">
    <property type="entry name" value="Glyco_hydro_10"/>
    <property type="match status" value="1"/>
</dbReference>
<dbReference type="SUPFAM" id="SSF51445">
    <property type="entry name" value="(Trans)glycosidases"/>
    <property type="match status" value="1"/>
</dbReference>
<gene>
    <name evidence="8" type="ORF">CBP51_13680</name>
</gene>
<organism evidence="8 9">
    <name type="scientific">Cellvibrio mixtus</name>
    <dbReference type="NCBI Taxonomy" id="39650"/>
    <lineage>
        <taxon>Bacteria</taxon>
        <taxon>Pseudomonadati</taxon>
        <taxon>Pseudomonadota</taxon>
        <taxon>Gammaproteobacteria</taxon>
        <taxon>Cellvibrionales</taxon>
        <taxon>Cellvibrionaceae</taxon>
        <taxon>Cellvibrio</taxon>
    </lineage>
</organism>
<evidence type="ECO:0000256" key="6">
    <source>
        <dbReference type="RuleBase" id="RU361174"/>
    </source>
</evidence>
<evidence type="ECO:0000256" key="5">
    <source>
        <dbReference type="PROSITE-ProRule" id="PRU10061"/>
    </source>
</evidence>
<dbReference type="Proteomes" id="UP000216101">
    <property type="component" value="Unassembled WGS sequence"/>
</dbReference>
<feature type="domain" description="GH10" evidence="7">
    <location>
        <begin position="30"/>
        <end position="377"/>
    </location>
</feature>
<evidence type="ECO:0000256" key="2">
    <source>
        <dbReference type="ARBA" id="ARBA00023277"/>
    </source>
</evidence>
<keyword evidence="4 6" id="KW-0624">Polysaccharide degradation</keyword>
<dbReference type="SMART" id="SM00633">
    <property type="entry name" value="Glyco_10"/>
    <property type="match status" value="1"/>
</dbReference>
<keyword evidence="2 6" id="KW-0119">Carbohydrate metabolism</keyword>
<dbReference type="InterPro" id="IPR001000">
    <property type="entry name" value="GH10_dom"/>
</dbReference>
<dbReference type="PANTHER" id="PTHR31490">
    <property type="entry name" value="GLYCOSYL HYDROLASE"/>
    <property type="match status" value="1"/>
</dbReference>
<keyword evidence="1 6" id="KW-0378">Hydrolase</keyword>
<comment type="similarity">
    <text evidence="6">Belongs to the glycosyl hydrolase 10 (cellulase F) family.</text>
</comment>
<sequence length="379" mass="43165">MNISRRQLLALTGTGIAMTQASKLYAATKAMEHTGLKAAFQDNFLIGAALNAGLTQDKDPRMSALIAKEFNSITPENCMKWGVLRDAQGQWNWTDADSFVNFGTKHKLHMVGHTLVWHSQIQDEVFKNADGSYISKAALQKKMEEHITTLAGRYKGKLAAWDVVNEAVGDDLKMRDSHWYQIMGDDFIYNAFSIANEVDPKAHLMYNDYNIERTGKREATIEMLKRLKKRGMPIHGLGIQGHVGIDTPPVAEIEKSIIAFAKLGLRVHFTELDVDVLPSVWDLPVAEVSTRFEYKPERDPYTKGLPQEMQDKLAKRYEDLFKVFIKHSDKIDRVTFWGVTDDASWLNGFPIPGRTNYPLLFDRQLQPKDAYFRVLDLKR</sequence>
<evidence type="ECO:0000313" key="8">
    <source>
        <dbReference type="EMBL" id="OZY84269.1"/>
    </source>
</evidence>
<dbReference type="AlphaFoldDB" id="A0A266Q4I8"/>
<evidence type="ECO:0000259" key="7">
    <source>
        <dbReference type="PROSITE" id="PS51760"/>
    </source>
</evidence>
<dbReference type="PROSITE" id="PS00591">
    <property type="entry name" value="GH10_1"/>
    <property type="match status" value="1"/>
</dbReference>
<name>A0A266Q4I8_9GAMM</name>
<feature type="active site" description="Nucleophile" evidence="5">
    <location>
        <position position="271"/>
    </location>
</feature>
<dbReference type="RefSeq" id="WP_094985388.1">
    <property type="nucleotide sequence ID" value="NZ_NHNI01000002.1"/>
</dbReference>
<dbReference type="EC" id="3.2.1.8" evidence="6"/>
<dbReference type="InterPro" id="IPR017853">
    <property type="entry name" value="GH"/>
</dbReference>
<comment type="caution">
    <text evidence="8">The sequence shown here is derived from an EMBL/GenBank/DDBJ whole genome shotgun (WGS) entry which is preliminary data.</text>
</comment>
<keyword evidence="3 6" id="KW-0326">Glycosidase</keyword>
<dbReference type="InterPro" id="IPR044846">
    <property type="entry name" value="GH10"/>
</dbReference>
<dbReference type="PROSITE" id="PS51760">
    <property type="entry name" value="GH10_2"/>
    <property type="match status" value="1"/>
</dbReference>
<keyword evidence="9" id="KW-1185">Reference proteome</keyword>
<dbReference type="PRINTS" id="PR00134">
    <property type="entry name" value="GLHYDRLASE10"/>
</dbReference>
<dbReference type="EMBL" id="NHNI01000002">
    <property type="protein sequence ID" value="OZY84269.1"/>
    <property type="molecule type" value="Genomic_DNA"/>
</dbReference>
<dbReference type="Gene3D" id="3.20.20.80">
    <property type="entry name" value="Glycosidases"/>
    <property type="match status" value="1"/>
</dbReference>
<evidence type="ECO:0000256" key="1">
    <source>
        <dbReference type="ARBA" id="ARBA00022801"/>
    </source>
</evidence>
<reference evidence="9" key="1">
    <citation type="submission" date="2017-05" db="EMBL/GenBank/DDBJ databases">
        <authorList>
            <person name="Barney B.M."/>
        </authorList>
    </citation>
    <scope>NUCLEOTIDE SEQUENCE [LARGE SCALE GENOMIC DNA]</scope>
    <source>
        <strain evidence="9">PSBB022</strain>
    </source>
</reference>
<accession>A0A266Q4I8</accession>
<protein>
    <recommendedName>
        <fullName evidence="6">Beta-xylanase</fullName>
        <ecNumber evidence="6">3.2.1.8</ecNumber>
    </recommendedName>
</protein>
<keyword evidence="8" id="KW-0858">Xylan degradation</keyword>
<dbReference type="PANTHER" id="PTHR31490:SF90">
    <property type="entry name" value="ENDO-1,4-BETA-XYLANASE A"/>
    <property type="match status" value="1"/>
</dbReference>